<evidence type="ECO:0000256" key="3">
    <source>
        <dbReference type="ARBA" id="ARBA00023163"/>
    </source>
</evidence>
<dbReference type="EMBL" id="JACIDS010000003">
    <property type="protein sequence ID" value="MBB3931417.1"/>
    <property type="molecule type" value="Genomic_DNA"/>
</dbReference>
<comment type="caution">
    <text evidence="6">The sequence shown here is derived from an EMBL/GenBank/DDBJ whole genome shotgun (WGS) entry which is preliminary data.</text>
</comment>
<evidence type="ECO:0000259" key="4">
    <source>
        <dbReference type="PROSITE" id="PS51077"/>
    </source>
</evidence>
<dbReference type="InterPro" id="IPR029016">
    <property type="entry name" value="GAF-like_dom_sf"/>
</dbReference>
<proteinExistence type="predicted"/>
<gene>
    <name evidence="6" type="ORF">GGR25_002467</name>
</gene>
<organism evidence="6 7">
    <name type="scientific">Kaistia hirudinis</name>
    <dbReference type="NCBI Taxonomy" id="1293440"/>
    <lineage>
        <taxon>Bacteria</taxon>
        <taxon>Pseudomonadati</taxon>
        <taxon>Pseudomonadota</taxon>
        <taxon>Alphaproteobacteria</taxon>
        <taxon>Hyphomicrobiales</taxon>
        <taxon>Kaistiaceae</taxon>
        <taxon>Kaistia</taxon>
    </lineage>
</organism>
<dbReference type="InterPro" id="IPR036390">
    <property type="entry name" value="WH_DNA-bd_sf"/>
</dbReference>
<dbReference type="InterPro" id="IPR050707">
    <property type="entry name" value="HTH_MetabolicPath_Reg"/>
</dbReference>
<sequence>MNSSENERYAVRSIDRALDIIQCVAERNGALGVDDITAATGLPKSTVFRVLATLTARRFVDRDPERQTYRLGTLALTIGARALGDLDLRQIAKPHIERLMQATSETVHLAVLAEDTALCIDKIDSNRSVRMSSFVGFRDPLYCSGVGKALLAFQDEPTRRALLAGIRFGRLTPHTIDDIATLAAQIETIRRQGYATDIEEMEEGLACIAAPIRDHSGKVIASVSISGPTTRVSDETMPDLIRIVRAAAGDISHDLGFASSEQTA</sequence>
<dbReference type="GO" id="GO:0003677">
    <property type="term" value="F:DNA binding"/>
    <property type="evidence" value="ECO:0007669"/>
    <property type="project" value="UniProtKB-KW"/>
</dbReference>
<feature type="domain" description="HTH iclR-type" evidence="4">
    <location>
        <begin position="11"/>
        <end position="73"/>
    </location>
</feature>
<dbReference type="PANTHER" id="PTHR30136:SF35">
    <property type="entry name" value="HTH-TYPE TRANSCRIPTIONAL REGULATOR RV1719"/>
    <property type="match status" value="1"/>
</dbReference>
<dbReference type="SUPFAM" id="SSF46785">
    <property type="entry name" value="Winged helix' DNA-binding domain"/>
    <property type="match status" value="1"/>
</dbReference>
<dbReference type="InterPro" id="IPR005471">
    <property type="entry name" value="Tscrpt_reg_IclR_N"/>
</dbReference>
<dbReference type="Pfam" id="PF09339">
    <property type="entry name" value="HTH_IclR"/>
    <property type="match status" value="1"/>
</dbReference>
<dbReference type="InterPro" id="IPR036388">
    <property type="entry name" value="WH-like_DNA-bd_sf"/>
</dbReference>
<dbReference type="Pfam" id="PF01614">
    <property type="entry name" value="IclR_C"/>
    <property type="match status" value="1"/>
</dbReference>
<dbReference type="GO" id="GO:0003700">
    <property type="term" value="F:DNA-binding transcription factor activity"/>
    <property type="evidence" value="ECO:0007669"/>
    <property type="project" value="TreeGrafter"/>
</dbReference>
<dbReference type="PROSITE" id="PS51078">
    <property type="entry name" value="ICLR_ED"/>
    <property type="match status" value="1"/>
</dbReference>
<dbReference type="SMART" id="SM00346">
    <property type="entry name" value="HTH_ICLR"/>
    <property type="match status" value="1"/>
</dbReference>
<evidence type="ECO:0000256" key="1">
    <source>
        <dbReference type="ARBA" id="ARBA00023015"/>
    </source>
</evidence>
<dbReference type="FunFam" id="1.10.10.10:FF:000056">
    <property type="entry name" value="IclR family transcriptional regulator"/>
    <property type="match status" value="1"/>
</dbReference>
<reference evidence="6 7" key="1">
    <citation type="submission" date="2020-08" db="EMBL/GenBank/DDBJ databases">
        <title>Genomic Encyclopedia of Type Strains, Phase IV (KMG-IV): sequencing the most valuable type-strain genomes for metagenomic binning, comparative biology and taxonomic classification.</title>
        <authorList>
            <person name="Goeker M."/>
        </authorList>
    </citation>
    <scope>NUCLEOTIDE SEQUENCE [LARGE SCALE GENOMIC DNA]</scope>
    <source>
        <strain evidence="6 7">DSM 25966</strain>
    </source>
</reference>
<dbReference type="PANTHER" id="PTHR30136">
    <property type="entry name" value="HELIX-TURN-HELIX TRANSCRIPTIONAL REGULATOR, ICLR FAMILY"/>
    <property type="match status" value="1"/>
</dbReference>
<dbReference type="SUPFAM" id="SSF55781">
    <property type="entry name" value="GAF domain-like"/>
    <property type="match status" value="1"/>
</dbReference>
<dbReference type="Gene3D" id="3.30.450.40">
    <property type="match status" value="1"/>
</dbReference>
<dbReference type="Proteomes" id="UP000553963">
    <property type="component" value="Unassembled WGS sequence"/>
</dbReference>
<evidence type="ECO:0000313" key="6">
    <source>
        <dbReference type="EMBL" id="MBB3931417.1"/>
    </source>
</evidence>
<evidence type="ECO:0000313" key="7">
    <source>
        <dbReference type="Proteomes" id="UP000553963"/>
    </source>
</evidence>
<evidence type="ECO:0000259" key="5">
    <source>
        <dbReference type="PROSITE" id="PS51078"/>
    </source>
</evidence>
<name>A0A840AQT1_9HYPH</name>
<keyword evidence="1" id="KW-0805">Transcription regulation</keyword>
<dbReference type="RefSeq" id="WP_183399059.1">
    <property type="nucleotide sequence ID" value="NZ_JACIDS010000003.1"/>
</dbReference>
<dbReference type="Gene3D" id="1.10.10.10">
    <property type="entry name" value="Winged helix-like DNA-binding domain superfamily/Winged helix DNA-binding domain"/>
    <property type="match status" value="1"/>
</dbReference>
<accession>A0A840AQT1</accession>
<keyword evidence="3" id="KW-0804">Transcription</keyword>
<protein>
    <submittedName>
        <fullName evidence="6">DNA-binding IclR family transcriptional regulator</fullName>
    </submittedName>
</protein>
<dbReference type="GO" id="GO:0045892">
    <property type="term" value="P:negative regulation of DNA-templated transcription"/>
    <property type="evidence" value="ECO:0007669"/>
    <property type="project" value="TreeGrafter"/>
</dbReference>
<dbReference type="PROSITE" id="PS51077">
    <property type="entry name" value="HTH_ICLR"/>
    <property type="match status" value="1"/>
</dbReference>
<evidence type="ECO:0000256" key="2">
    <source>
        <dbReference type="ARBA" id="ARBA00023125"/>
    </source>
</evidence>
<keyword evidence="2 6" id="KW-0238">DNA-binding</keyword>
<dbReference type="InterPro" id="IPR014757">
    <property type="entry name" value="Tscrpt_reg_IclR_C"/>
</dbReference>
<feature type="domain" description="IclR-ED" evidence="5">
    <location>
        <begin position="74"/>
        <end position="257"/>
    </location>
</feature>
<keyword evidence="7" id="KW-1185">Reference proteome</keyword>
<dbReference type="AlphaFoldDB" id="A0A840AQT1"/>